<organism evidence="2 3">
    <name type="scientific">Hyphobacterium lacteum</name>
    <dbReference type="NCBI Taxonomy" id="3116575"/>
    <lineage>
        <taxon>Bacteria</taxon>
        <taxon>Pseudomonadati</taxon>
        <taxon>Pseudomonadota</taxon>
        <taxon>Alphaproteobacteria</taxon>
        <taxon>Maricaulales</taxon>
        <taxon>Maricaulaceae</taxon>
        <taxon>Hyphobacterium</taxon>
    </lineage>
</organism>
<proteinExistence type="predicted"/>
<evidence type="ECO:0000256" key="1">
    <source>
        <dbReference type="SAM" id="Phobius"/>
    </source>
</evidence>
<feature type="transmembrane region" description="Helical" evidence="1">
    <location>
        <begin position="88"/>
        <end position="113"/>
    </location>
</feature>
<gene>
    <name evidence="2" type="ORF">V0U79_01955</name>
</gene>
<evidence type="ECO:0008006" key="4">
    <source>
        <dbReference type="Google" id="ProtNLM"/>
    </source>
</evidence>
<keyword evidence="3" id="KW-1185">Reference proteome</keyword>
<sequence>MLFFATSALLLFSNPNWAGISAVLSTLGVFVFWGVWVFSVWGVLADKASYSVRFFAWRALAGGLAICGSVASVELIGSFVEAQSRVDLAAIVFGLLSGLILTPVAIWFGVFAVRFANPRQK</sequence>
<protein>
    <recommendedName>
        <fullName evidence="4">GtrA-like protein domain-containing protein</fullName>
    </recommendedName>
</protein>
<accession>A0ABU7LMG0</accession>
<dbReference type="RefSeq" id="WP_330197775.1">
    <property type="nucleotide sequence ID" value="NZ_JAZDRP010000001.1"/>
</dbReference>
<dbReference type="Proteomes" id="UP001354971">
    <property type="component" value="Unassembled WGS sequence"/>
</dbReference>
<keyword evidence="1" id="KW-0472">Membrane</keyword>
<feature type="transmembrane region" description="Helical" evidence="1">
    <location>
        <begin position="28"/>
        <end position="45"/>
    </location>
</feature>
<comment type="caution">
    <text evidence="2">The sequence shown here is derived from an EMBL/GenBank/DDBJ whole genome shotgun (WGS) entry which is preliminary data.</text>
</comment>
<keyword evidence="1" id="KW-0812">Transmembrane</keyword>
<feature type="transmembrane region" description="Helical" evidence="1">
    <location>
        <begin position="57"/>
        <end position="76"/>
    </location>
</feature>
<name>A0ABU7LMG0_9PROT</name>
<evidence type="ECO:0000313" key="3">
    <source>
        <dbReference type="Proteomes" id="UP001354971"/>
    </source>
</evidence>
<keyword evidence="1" id="KW-1133">Transmembrane helix</keyword>
<evidence type="ECO:0000313" key="2">
    <source>
        <dbReference type="EMBL" id="MEE2525112.1"/>
    </source>
</evidence>
<dbReference type="EMBL" id="JAZDRP010000001">
    <property type="protein sequence ID" value="MEE2525112.1"/>
    <property type="molecule type" value="Genomic_DNA"/>
</dbReference>
<reference evidence="2 3" key="1">
    <citation type="submission" date="2024-01" db="EMBL/GenBank/DDBJ databases">
        <title>Hyphobacterium bacterium isolated from marine sediment.</title>
        <authorList>
            <person name="Zhao S."/>
        </authorList>
    </citation>
    <scope>NUCLEOTIDE SEQUENCE [LARGE SCALE GENOMIC DNA]</scope>
    <source>
        <strain evidence="3">HN65</strain>
    </source>
</reference>